<protein>
    <submittedName>
        <fullName evidence="2">Putative Holin-X, holin superfamily III</fullName>
    </submittedName>
</protein>
<dbReference type="InterPro" id="IPR009937">
    <property type="entry name" value="Phage_holin_3_6"/>
</dbReference>
<organism evidence="2 3">
    <name type="scientific">Modicisalibacter xianhensis</name>
    <dbReference type="NCBI Taxonomy" id="442341"/>
    <lineage>
        <taxon>Bacteria</taxon>
        <taxon>Pseudomonadati</taxon>
        <taxon>Pseudomonadota</taxon>
        <taxon>Gammaproteobacteria</taxon>
        <taxon>Oceanospirillales</taxon>
        <taxon>Halomonadaceae</taxon>
        <taxon>Modicisalibacter</taxon>
    </lineage>
</organism>
<keyword evidence="1" id="KW-1133">Transmembrane helix</keyword>
<dbReference type="Proteomes" id="UP000199040">
    <property type="component" value="Unassembled WGS sequence"/>
</dbReference>
<evidence type="ECO:0000256" key="1">
    <source>
        <dbReference type="SAM" id="Phobius"/>
    </source>
</evidence>
<accession>A0A1I3C9F0</accession>
<dbReference type="Pfam" id="PF07332">
    <property type="entry name" value="Phage_holin_3_6"/>
    <property type="match status" value="1"/>
</dbReference>
<reference evidence="2 3" key="1">
    <citation type="submission" date="2016-10" db="EMBL/GenBank/DDBJ databases">
        <authorList>
            <person name="de Groot N.N."/>
        </authorList>
    </citation>
    <scope>NUCLEOTIDE SEQUENCE [LARGE SCALE GENOMIC DNA]</scope>
    <source>
        <strain evidence="2 3">CGMCC 1.6848</strain>
    </source>
</reference>
<dbReference type="STRING" id="442341.SAMN04487959_10880"/>
<evidence type="ECO:0000313" key="2">
    <source>
        <dbReference type="EMBL" id="SFH71107.1"/>
    </source>
</evidence>
<feature type="transmembrane region" description="Helical" evidence="1">
    <location>
        <begin position="51"/>
        <end position="75"/>
    </location>
</feature>
<gene>
    <name evidence="2" type="ORF">SAMN04487959_10880</name>
</gene>
<evidence type="ECO:0000313" key="3">
    <source>
        <dbReference type="Proteomes" id="UP000199040"/>
    </source>
</evidence>
<keyword evidence="1" id="KW-0472">Membrane</keyword>
<dbReference type="AlphaFoldDB" id="A0A1I3C9F0"/>
<keyword evidence="3" id="KW-1185">Reference proteome</keyword>
<dbReference type="EMBL" id="FOPY01000008">
    <property type="protein sequence ID" value="SFH71107.1"/>
    <property type="molecule type" value="Genomic_DNA"/>
</dbReference>
<feature type="transmembrane region" description="Helical" evidence="1">
    <location>
        <begin position="87"/>
        <end position="105"/>
    </location>
</feature>
<sequence length="144" mass="15335">MDEENRSRTGTTSIGSLLSSLTQEVTSLVRKEIELAKAEIGEKGSQAASGVGSIAAAGAILLSGFLVLLAAAVFGLNTVLPPQTTPWLSALIVGGVVVIIGLIMLQSGRKKLKTQNLMPNRTMASFRNDRELARQHEHRAKEQV</sequence>
<proteinExistence type="predicted"/>
<name>A0A1I3C9F0_9GAMM</name>
<dbReference type="RefSeq" id="WP_092846698.1">
    <property type="nucleotide sequence ID" value="NZ_FOPY01000008.1"/>
</dbReference>
<keyword evidence="1" id="KW-0812">Transmembrane</keyword>